<sequence>MFIKKSAVMLPGSKARTLSQWNTLIMQRAIFDNWKLARSKPFKKPLLKEVEAYFIAKGAPKKWAQNFF</sequence>
<comment type="caution">
    <text evidence="1">The sequence shown here is derived from an EMBL/GenBank/DDBJ whole genome shotgun (WGS) entry which is preliminary data.</text>
</comment>
<proteinExistence type="predicted"/>
<accession>X1BKE6</accession>
<reference evidence="1" key="1">
    <citation type="journal article" date="2014" name="Front. Microbiol.">
        <title>High frequency of phylogenetically diverse reductive dehalogenase-homologous genes in deep subseafloor sedimentary metagenomes.</title>
        <authorList>
            <person name="Kawai M."/>
            <person name="Futagami T."/>
            <person name="Toyoda A."/>
            <person name="Takaki Y."/>
            <person name="Nishi S."/>
            <person name="Hori S."/>
            <person name="Arai W."/>
            <person name="Tsubouchi T."/>
            <person name="Morono Y."/>
            <person name="Uchiyama I."/>
            <person name="Ito T."/>
            <person name="Fujiyama A."/>
            <person name="Inagaki F."/>
            <person name="Takami H."/>
        </authorList>
    </citation>
    <scope>NUCLEOTIDE SEQUENCE</scope>
    <source>
        <strain evidence="1">Expedition CK06-06</strain>
    </source>
</reference>
<protein>
    <submittedName>
        <fullName evidence="1">Uncharacterized protein</fullName>
    </submittedName>
</protein>
<organism evidence="1">
    <name type="scientific">marine sediment metagenome</name>
    <dbReference type="NCBI Taxonomy" id="412755"/>
    <lineage>
        <taxon>unclassified sequences</taxon>
        <taxon>metagenomes</taxon>
        <taxon>ecological metagenomes</taxon>
    </lineage>
</organism>
<evidence type="ECO:0000313" key="1">
    <source>
        <dbReference type="EMBL" id="GAG84538.1"/>
    </source>
</evidence>
<dbReference type="AlphaFoldDB" id="X1BKE6"/>
<feature type="non-terminal residue" evidence="1">
    <location>
        <position position="68"/>
    </location>
</feature>
<gene>
    <name evidence="1" type="ORF">S01H4_26396</name>
</gene>
<name>X1BKE6_9ZZZZ</name>
<dbReference type="EMBL" id="BART01012724">
    <property type="protein sequence ID" value="GAG84538.1"/>
    <property type="molecule type" value="Genomic_DNA"/>
</dbReference>